<gene>
    <name evidence="5" type="ORF">EDM56_12965</name>
</gene>
<keyword evidence="5" id="KW-0378">Hydrolase</keyword>
<comment type="caution">
    <text evidence="5">The sequence shown here is derived from an EMBL/GenBank/DDBJ whole genome shotgun (WGS) entry which is preliminary data.</text>
</comment>
<keyword evidence="6" id="KW-1185">Reference proteome</keyword>
<name>A0A3M8DI84_9BACL</name>
<comment type="catalytic activity">
    <reaction evidence="1">
        <text>3',5'-cyclic CMP + H2O = CMP + H(+)</text>
        <dbReference type="Rhea" id="RHEA:72675"/>
        <dbReference type="ChEBI" id="CHEBI:15377"/>
        <dbReference type="ChEBI" id="CHEBI:15378"/>
        <dbReference type="ChEBI" id="CHEBI:58003"/>
        <dbReference type="ChEBI" id="CHEBI:60377"/>
    </reaction>
    <physiologicalReaction direction="left-to-right" evidence="1">
        <dbReference type="Rhea" id="RHEA:72676"/>
    </physiologicalReaction>
</comment>
<reference evidence="5 6" key="1">
    <citation type="submission" date="2018-10" db="EMBL/GenBank/DDBJ databases">
        <title>Phylogenomics of Brevibacillus.</title>
        <authorList>
            <person name="Dunlap C."/>
        </authorList>
    </citation>
    <scope>NUCLEOTIDE SEQUENCE [LARGE SCALE GENOMIC DNA]</scope>
    <source>
        <strain evidence="5 6">JCM 15716</strain>
    </source>
</reference>
<evidence type="ECO:0000256" key="2">
    <source>
        <dbReference type="ARBA" id="ARBA00034301"/>
    </source>
</evidence>
<dbReference type="GO" id="GO:0016787">
    <property type="term" value="F:hydrolase activity"/>
    <property type="evidence" value="ECO:0007669"/>
    <property type="project" value="UniProtKB-KW"/>
</dbReference>
<dbReference type="PANTHER" id="PTHR42951">
    <property type="entry name" value="METALLO-BETA-LACTAMASE DOMAIN-CONTAINING"/>
    <property type="match status" value="1"/>
</dbReference>
<dbReference type="InterPro" id="IPR036866">
    <property type="entry name" value="RibonucZ/Hydroxyglut_hydro"/>
</dbReference>
<dbReference type="AlphaFoldDB" id="A0A3M8DI84"/>
<dbReference type="SMART" id="SM00849">
    <property type="entry name" value="Lactamase_B"/>
    <property type="match status" value="1"/>
</dbReference>
<sequence>MSDQQLQHLTDSVAYLPADHETDRPILAAISGKDRTLLLDAGNSPAHARLFLTQVAKLDRPRPELVAITHWHWDHVFGMKEMGLPSIAHHETKSMLQKLLPYDWSDEALAHRVEQGSEIPFCADMIKKEFPPASRGEIAIVLPTITFADQIEIELGGITCRMDHVGGDHAYDSAVLYVEQERVLFLGDALAPDIYTKERNYTTAGFLALLERIAAYPAEWYVESHGTPLPRAQFWQEMDEMRAVALLTEQCHGAREEIMERLPENIGRALREDDAQLVQYFISGWKKNCS</sequence>
<comment type="catalytic activity">
    <reaction evidence="3">
        <text>3',5'-cyclic UMP + H2O = UMP + H(+)</text>
        <dbReference type="Rhea" id="RHEA:70575"/>
        <dbReference type="ChEBI" id="CHEBI:15377"/>
        <dbReference type="ChEBI" id="CHEBI:15378"/>
        <dbReference type="ChEBI" id="CHEBI:57865"/>
        <dbReference type="ChEBI" id="CHEBI:184387"/>
    </reaction>
    <physiologicalReaction direction="left-to-right" evidence="3">
        <dbReference type="Rhea" id="RHEA:70576"/>
    </physiologicalReaction>
</comment>
<dbReference type="RefSeq" id="WP_122918349.1">
    <property type="nucleotide sequence ID" value="NZ_RHHQ01000010.1"/>
</dbReference>
<dbReference type="InterPro" id="IPR050855">
    <property type="entry name" value="NDM-1-like"/>
</dbReference>
<protein>
    <submittedName>
        <fullName evidence="5">MBL fold metallo-hydrolase</fullName>
    </submittedName>
</protein>
<dbReference type="InterPro" id="IPR001279">
    <property type="entry name" value="Metallo-B-lactamas"/>
</dbReference>
<evidence type="ECO:0000313" key="6">
    <source>
        <dbReference type="Proteomes" id="UP000271031"/>
    </source>
</evidence>
<dbReference type="Proteomes" id="UP000271031">
    <property type="component" value="Unassembled WGS sequence"/>
</dbReference>
<evidence type="ECO:0000256" key="3">
    <source>
        <dbReference type="ARBA" id="ARBA00048505"/>
    </source>
</evidence>
<evidence type="ECO:0000313" key="5">
    <source>
        <dbReference type="EMBL" id="RNB87744.1"/>
    </source>
</evidence>
<dbReference type="SUPFAM" id="SSF56281">
    <property type="entry name" value="Metallo-hydrolase/oxidoreductase"/>
    <property type="match status" value="1"/>
</dbReference>
<feature type="domain" description="Metallo-beta-lactamase" evidence="4">
    <location>
        <begin position="23"/>
        <end position="225"/>
    </location>
</feature>
<dbReference type="OrthoDB" id="420651at2"/>
<dbReference type="Gene3D" id="3.60.15.10">
    <property type="entry name" value="Ribonuclease Z/Hydroxyacylglutathione hydrolase-like"/>
    <property type="match status" value="1"/>
</dbReference>
<evidence type="ECO:0000259" key="4">
    <source>
        <dbReference type="SMART" id="SM00849"/>
    </source>
</evidence>
<dbReference type="PANTHER" id="PTHR42951:SF4">
    <property type="entry name" value="ACYL-COENZYME A THIOESTERASE MBLAC2"/>
    <property type="match status" value="1"/>
</dbReference>
<dbReference type="Pfam" id="PF00753">
    <property type="entry name" value="Lactamase_B"/>
    <property type="match status" value="1"/>
</dbReference>
<comment type="function">
    <text evidence="2">Counteracts the endogenous Pycsar antiviral defense system. Phosphodiesterase that enables metal-dependent hydrolysis of host cyclic nucleotide Pycsar defense signals such as cCMP and cUMP.</text>
</comment>
<dbReference type="EMBL" id="RHHQ01000010">
    <property type="protein sequence ID" value="RNB87744.1"/>
    <property type="molecule type" value="Genomic_DNA"/>
</dbReference>
<accession>A0A3M8DI84</accession>
<proteinExistence type="predicted"/>
<evidence type="ECO:0000256" key="1">
    <source>
        <dbReference type="ARBA" id="ARBA00034221"/>
    </source>
</evidence>
<organism evidence="5 6">
    <name type="scientific">Brevibacillus fluminis</name>
    <dbReference type="NCBI Taxonomy" id="511487"/>
    <lineage>
        <taxon>Bacteria</taxon>
        <taxon>Bacillati</taxon>
        <taxon>Bacillota</taxon>
        <taxon>Bacilli</taxon>
        <taxon>Bacillales</taxon>
        <taxon>Paenibacillaceae</taxon>
        <taxon>Brevibacillus</taxon>
    </lineage>
</organism>